<evidence type="ECO:0000313" key="2">
    <source>
        <dbReference type="Proteomes" id="UP001150217"/>
    </source>
</evidence>
<evidence type="ECO:0000313" key="1">
    <source>
        <dbReference type="EMBL" id="KAJ4467597.1"/>
    </source>
</evidence>
<dbReference type="EMBL" id="JANVFT010000106">
    <property type="protein sequence ID" value="KAJ4467597.1"/>
    <property type="molecule type" value="Genomic_DNA"/>
</dbReference>
<sequence length="93" mass="10099">MSSAETALQETSSSSSIGLLSAPLDAATKNLEVGSSQKVLLDELGPMVVNSNGTLSRIASKSALRNSTTLSTRVPWTDHYRLFRRQHTLFLSY</sequence>
<organism evidence="1 2">
    <name type="scientific">Lentinula lateritia</name>
    <dbReference type="NCBI Taxonomy" id="40482"/>
    <lineage>
        <taxon>Eukaryota</taxon>
        <taxon>Fungi</taxon>
        <taxon>Dikarya</taxon>
        <taxon>Basidiomycota</taxon>
        <taxon>Agaricomycotina</taxon>
        <taxon>Agaricomycetes</taxon>
        <taxon>Agaricomycetidae</taxon>
        <taxon>Agaricales</taxon>
        <taxon>Marasmiineae</taxon>
        <taxon>Omphalotaceae</taxon>
        <taxon>Lentinula</taxon>
    </lineage>
</organism>
<name>A0ABQ8V4J1_9AGAR</name>
<keyword evidence="2" id="KW-1185">Reference proteome</keyword>
<protein>
    <submittedName>
        <fullName evidence="1">Uncharacterized protein</fullName>
    </submittedName>
</protein>
<accession>A0ABQ8V4J1</accession>
<dbReference type="Proteomes" id="UP001150217">
    <property type="component" value="Unassembled WGS sequence"/>
</dbReference>
<gene>
    <name evidence="1" type="ORF">C8R41DRAFT_925687</name>
</gene>
<comment type="caution">
    <text evidence="1">The sequence shown here is derived from an EMBL/GenBank/DDBJ whole genome shotgun (WGS) entry which is preliminary data.</text>
</comment>
<proteinExistence type="predicted"/>
<reference evidence="1" key="1">
    <citation type="submission" date="2022-08" db="EMBL/GenBank/DDBJ databases">
        <title>A Global Phylogenomic Analysis of the Shiitake Genus Lentinula.</title>
        <authorList>
            <consortium name="DOE Joint Genome Institute"/>
            <person name="Sierra-Patev S."/>
            <person name="Min B."/>
            <person name="Naranjo-Ortiz M."/>
            <person name="Looney B."/>
            <person name="Konkel Z."/>
            <person name="Slot J.C."/>
            <person name="Sakamoto Y."/>
            <person name="Steenwyk J.L."/>
            <person name="Rokas A."/>
            <person name="Carro J."/>
            <person name="Camarero S."/>
            <person name="Ferreira P."/>
            <person name="Molpeceres G."/>
            <person name="Ruiz-Duenas F.J."/>
            <person name="Serrano A."/>
            <person name="Henrissat B."/>
            <person name="Drula E."/>
            <person name="Hughes K.W."/>
            <person name="Mata J.L."/>
            <person name="Ishikawa N.K."/>
            <person name="Vargas-Isla R."/>
            <person name="Ushijima S."/>
            <person name="Smith C.A."/>
            <person name="Ahrendt S."/>
            <person name="Andreopoulos W."/>
            <person name="He G."/>
            <person name="Labutti K."/>
            <person name="Lipzen A."/>
            <person name="Ng V."/>
            <person name="Riley R."/>
            <person name="Sandor L."/>
            <person name="Barry K."/>
            <person name="Martinez A.T."/>
            <person name="Xiao Y."/>
            <person name="Gibbons J.G."/>
            <person name="Terashima K."/>
            <person name="Grigoriev I.V."/>
            <person name="Hibbett D.S."/>
        </authorList>
    </citation>
    <scope>NUCLEOTIDE SEQUENCE</scope>
    <source>
        <strain evidence="1">RHP3577 ss4</strain>
    </source>
</reference>